<protein>
    <recommendedName>
        <fullName evidence="8">Properdin</fullName>
    </recommendedName>
</protein>
<comment type="subcellular location">
    <subcellularLocation>
        <location evidence="1">Secreted</location>
    </subcellularLocation>
</comment>
<dbReference type="Pfam" id="PF22195">
    <property type="entry name" value="TSP1_CFP_C"/>
    <property type="match status" value="1"/>
</dbReference>
<sequence length="515" mass="57786">MQCESSYCHTFAQQQQVRSVYFCYWKKKQKTFPHFETSLKANYKNSETSQIQWPTEQVLNFRALHEKPIKRTIMHIILLFLLVLHVQETVSHMVRCYATFHPSHGTCSNILGEVSQNDCCMNPAYGYLDKDNVCQSCRIASWSTWSPWSACSVTCTEGVTQRKRACYGTGSCPDPHHLGNIQTKPCEDISCCPENGGWSEWGPWQPCSVTCERGFKKRTRTCSNPYPKCGGGCDGYGEEVGNCDTGIVCPTHGGWSAWGQWSACSSTCKVEGGLVPQQKRYRTCTNPPPSDSPRGNNCPDSNTDTQHCTGLPFCSVNGNWGAWFASSECSVTCGVGLQTRRRNCDNPAPKYGGRGCPGDNTKAFACTVPKRCPVDGQWTEWSEWSSCDSSNQRNITCKNRLGRRRRLRECEGRKYDGNFCKGDGVAFGYCYDIQDCEAGPDLIIPKALWSEWSDWSYCKPHCGEHSTQTRKRECIPDISKYSEQNLEIFSGKAAITCPDLAEKDESRPCRNLPPC</sequence>
<dbReference type="EMBL" id="JAVHJS010000012">
    <property type="protein sequence ID" value="KAK2841086.1"/>
    <property type="molecule type" value="Genomic_DNA"/>
</dbReference>
<dbReference type="SMART" id="SM00209">
    <property type="entry name" value="TSP1"/>
    <property type="match status" value="6"/>
</dbReference>
<dbReference type="PANTHER" id="PTHR22906:SF43">
    <property type="entry name" value="PROPERDIN"/>
    <property type="match status" value="1"/>
</dbReference>
<keyword evidence="2" id="KW-0964">Secreted</keyword>
<gene>
    <name evidence="6" type="ORF">Q7C36_012665</name>
</gene>
<proteinExistence type="predicted"/>
<dbReference type="Gene3D" id="2.20.100.10">
    <property type="entry name" value="Thrombospondin type-1 (TSP1) repeat"/>
    <property type="match status" value="6"/>
</dbReference>
<dbReference type="Pfam" id="PF18487">
    <property type="entry name" value="TSR"/>
    <property type="match status" value="1"/>
</dbReference>
<evidence type="ECO:0000256" key="1">
    <source>
        <dbReference type="ARBA" id="ARBA00004613"/>
    </source>
</evidence>
<evidence type="ECO:0000256" key="4">
    <source>
        <dbReference type="ARBA" id="ARBA00022737"/>
    </source>
</evidence>
<comment type="caution">
    <text evidence="6">The sequence shown here is derived from an EMBL/GenBank/DDBJ whole genome shotgun (WGS) entry which is preliminary data.</text>
</comment>
<organism evidence="6 7">
    <name type="scientific">Tachysurus vachellii</name>
    <name type="common">Darkbarbel catfish</name>
    <name type="synonym">Pelteobagrus vachellii</name>
    <dbReference type="NCBI Taxonomy" id="175792"/>
    <lineage>
        <taxon>Eukaryota</taxon>
        <taxon>Metazoa</taxon>
        <taxon>Chordata</taxon>
        <taxon>Craniata</taxon>
        <taxon>Vertebrata</taxon>
        <taxon>Euteleostomi</taxon>
        <taxon>Actinopterygii</taxon>
        <taxon>Neopterygii</taxon>
        <taxon>Teleostei</taxon>
        <taxon>Ostariophysi</taxon>
        <taxon>Siluriformes</taxon>
        <taxon>Bagridae</taxon>
        <taxon>Tachysurus</taxon>
    </lineage>
</organism>
<keyword evidence="3" id="KW-0732">Signal</keyword>
<dbReference type="InterPro" id="IPR036383">
    <property type="entry name" value="TSP1_rpt_sf"/>
</dbReference>
<evidence type="ECO:0000256" key="3">
    <source>
        <dbReference type="ARBA" id="ARBA00022729"/>
    </source>
</evidence>
<dbReference type="PROSITE" id="PS50092">
    <property type="entry name" value="TSP1"/>
    <property type="match status" value="6"/>
</dbReference>
<dbReference type="Proteomes" id="UP001187315">
    <property type="component" value="Unassembled WGS sequence"/>
</dbReference>
<evidence type="ECO:0000256" key="2">
    <source>
        <dbReference type="ARBA" id="ARBA00022525"/>
    </source>
</evidence>
<name>A0AA88MRE8_TACVA</name>
<evidence type="ECO:0000313" key="7">
    <source>
        <dbReference type="Proteomes" id="UP001187315"/>
    </source>
</evidence>
<evidence type="ECO:0000313" key="6">
    <source>
        <dbReference type="EMBL" id="KAK2841086.1"/>
    </source>
</evidence>
<accession>A0AA88MRE8</accession>
<keyword evidence="7" id="KW-1185">Reference proteome</keyword>
<dbReference type="InterPro" id="IPR052065">
    <property type="entry name" value="Compl_asym_regulator"/>
</dbReference>
<dbReference type="SUPFAM" id="SSF82895">
    <property type="entry name" value="TSP-1 type 1 repeat"/>
    <property type="match status" value="6"/>
</dbReference>
<dbReference type="FunFam" id="2.20.100.10:FF:000001">
    <property type="entry name" value="semaphorin-5A isoform X1"/>
    <property type="match status" value="2"/>
</dbReference>
<evidence type="ECO:0008006" key="8">
    <source>
        <dbReference type="Google" id="ProtNLM"/>
    </source>
</evidence>
<dbReference type="PRINTS" id="PR01705">
    <property type="entry name" value="TSP1REPEAT"/>
</dbReference>
<reference evidence="6" key="1">
    <citation type="submission" date="2023-08" db="EMBL/GenBank/DDBJ databases">
        <title>Pelteobagrus vachellii genome.</title>
        <authorList>
            <person name="Liu H."/>
        </authorList>
    </citation>
    <scope>NUCLEOTIDE SEQUENCE</scope>
    <source>
        <strain evidence="6">PRFRI_2022a</strain>
        <tissue evidence="6">Muscle</tissue>
    </source>
</reference>
<dbReference type="InterPro" id="IPR054019">
    <property type="entry name" value="CFP_TSR_C"/>
</dbReference>
<dbReference type="InterPro" id="IPR049536">
    <property type="entry name" value="CFP_TSR-0"/>
</dbReference>
<dbReference type="AlphaFoldDB" id="A0AA88MRE8"/>
<evidence type="ECO:0000256" key="5">
    <source>
        <dbReference type="ARBA" id="ARBA00023157"/>
    </source>
</evidence>
<dbReference type="InterPro" id="IPR000884">
    <property type="entry name" value="TSP1_rpt"/>
</dbReference>
<dbReference type="PANTHER" id="PTHR22906">
    <property type="entry name" value="PROPERDIN"/>
    <property type="match status" value="1"/>
</dbReference>
<keyword evidence="5" id="KW-1015">Disulfide bond</keyword>
<keyword evidence="4" id="KW-0677">Repeat</keyword>
<dbReference type="Pfam" id="PF00090">
    <property type="entry name" value="TSP_1"/>
    <property type="match status" value="5"/>
</dbReference>